<organism evidence="1 2">
    <name type="scientific">Flavisolibacter tropicus</name>
    <dbReference type="NCBI Taxonomy" id="1492898"/>
    <lineage>
        <taxon>Bacteria</taxon>
        <taxon>Pseudomonadati</taxon>
        <taxon>Bacteroidota</taxon>
        <taxon>Chitinophagia</taxon>
        <taxon>Chitinophagales</taxon>
        <taxon>Chitinophagaceae</taxon>
        <taxon>Flavisolibacter</taxon>
    </lineage>
</organism>
<dbReference type="STRING" id="1492898.SY85_04070"/>
<gene>
    <name evidence="1" type="ORF">SY85_04070</name>
</gene>
<protein>
    <submittedName>
        <fullName evidence="1">Uncharacterized protein</fullName>
    </submittedName>
</protein>
<keyword evidence="2" id="KW-1185">Reference proteome</keyword>
<sequence length="93" mass="11051">MMLNFFRNIAFTKLVKSADRLREFNFRRLPSSNEELFHVDVSDDRGNRIIFKMHKDASGMWHFVDNNLPPWIVSSETRLHEVIEEELQRSSVA</sequence>
<dbReference type="Proteomes" id="UP000077177">
    <property type="component" value="Chromosome"/>
</dbReference>
<name>A0A172TS23_9BACT</name>
<reference evidence="2" key="1">
    <citation type="submission" date="2015-01" db="EMBL/GenBank/DDBJ databases">
        <title>Flavisolibacter sp./LCS9/ whole genome sequencing.</title>
        <authorList>
            <person name="Kim M.K."/>
            <person name="Srinivasan S."/>
            <person name="Lee J.-J."/>
        </authorList>
    </citation>
    <scope>NUCLEOTIDE SEQUENCE [LARGE SCALE GENOMIC DNA]</scope>
    <source>
        <strain evidence="2">LCS9</strain>
    </source>
</reference>
<dbReference type="AlphaFoldDB" id="A0A172TS23"/>
<reference evidence="1 2" key="2">
    <citation type="journal article" date="2016" name="Int. J. Syst. Evol. Microbiol.">
        <title>Flavisolibacter tropicus sp. nov., isolated from tropical soil.</title>
        <authorList>
            <person name="Lee J.J."/>
            <person name="Kang M.S."/>
            <person name="Kim G.S."/>
            <person name="Lee C.S."/>
            <person name="Lim S."/>
            <person name="Lee J."/>
            <person name="Roh S.H."/>
            <person name="Kang H."/>
            <person name="Ha J.M."/>
            <person name="Bae S."/>
            <person name="Jung H.Y."/>
            <person name="Kim M.K."/>
        </authorList>
    </citation>
    <scope>NUCLEOTIDE SEQUENCE [LARGE SCALE GENOMIC DNA]</scope>
    <source>
        <strain evidence="1 2">LCS9</strain>
    </source>
</reference>
<dbReference type="KEGG" id="fla:SY85_04070"/>
<evidence type="ECO:0000313" key="1">
    <source>
        <dbReference type="EMBL" id="ANE49792.1"/>
    </source>
</evidence>
<dbReference type="OrthoDB" id="673593at2"/>
<accession>A0A172TS23</accession>
<dbReference type="RefSeq" id="WP_066401930.1">
    <property type="nucleotide sequence ID" value="NZ_CP011390.1"/>
</dbReference>
<evidence type="ECO:0000313" key="2">
    <source>
        <dbReference type="Proteomes" id="UP000077177"/>
    </source>
</evidence>
<dbReference type="EMBL" id="CP011390">
    <property type="protein sequence ID" value="ANE49792.1"/>
    <property type="molecule type" value="Genomic_DNA"/>
</dbReference>
<proteinExistence type="predicted"/>